<accession>A0A2C5X0J0</accession>
<dbReference type="InterPro" id="IPR016024">
    <property type="entry name" value="ARM-type_fold"/>
</dbReference>
<dbReference type="Gene3D" id="1.10.506.10">
    <property type="entry name" value="GTPase Activation - p120gap, domain 1"/>
    <property type="match status" value="2"/>
</dbReference>
<dbReference type="InterPro" id="IPR001936">
    <property type="entry name" value="RasGAP_dom"/>
</dbReference>
<dbReference type="GO" id="GO:0005096">
    <property type="term" value="F:GTPase activator activity"/>
    <property type="evidence" value="ECO:0007669"/>
    <property type="project" value="UniProtKB-KW"/>
</dbReference>
<evidence type="ECO:0000256" key="2">
    <source>
        <dbReference type="ARBA" id="ARBA00022553"/>
    </source>
</evidence>
<dbReference type="Pfam" id="PF00616">
    <property type="entry name" value="RasGAP"/>
    <property type="match status" value="1"/>
</dbReference>
<dbReference type="PROSITE" id="PS00509">
    <property type="entry name" value="RAS_GTPASE_ACTIV_1"/>
    <property type="match status" value="1"/>
</dbReference>
<dbReference type="InterPro" id="IPR001251">
    <property type="entry name" value="CRAL-TRIO_dom"/>
</dbReference>
<evidence type="ECO:0000313" key="5">
    <source>
        <dbReference type="Proteomes" id="UP000222788"/>
    </source>
</evidence>
<dbReference type="PANTHER" id="PTHR10194">
    <property type="entry name" value="RAS GTPASE-ACTIVATING PROTEINS"/>
    <property type="match status" value="1"/>
</dbReference>
<dbReference type="GO" id="GO:0007165">
    <property type="term" value="P:signal transduction"/>
    <property type="evidence" value="ECO:0007669"/>
    <property type="project" value="UniProtKB-ARBA"/>
</dbReference>
<dbReference type="Gene3D" id="2.30.29.30">
    <property type="entry name" value="Pleckstrin-homology domain (PH domain)/Phosphotyrosine-binding domain (PTB)"/>
    <property type="match status" value="1"/>
</dbReference>
<dbReference type="InterPro" id="IPR036865">
    <property type="entry name" value="CRAL-TRIO_dom_sf"/>
</dbReference>
<dbReference type="Pfam" id="PF13716">
    <property type="entry name" value="CRAL_TRIO_2"/>
    <property type="match status" value="1"/>
</dbReference>
<proteinExistence type="predicted"/>
<dbReference type="Pfam" id="PF21877">
    <property type="entry name" value="PH_NF1"/>
    <property type="match status" value="1"/>
</dbReference>
<dbReference type="STRING" id="1035309.A0A2C5X0J0"/>
<dbReference type="InterPro" id="IPR011993">
    <property type="entry name" value="PH-like_dom_sf"/>
</dbReference>
<keyword evidence="2" id="KW-0597">Phosphoprotein</keyword>
<comment type="caution">
    <text evidence="4">The sequence shown here is derived from an EMBL/GenBank/DDBJ whole genome shotgun (WGS) entry which is preliminary data.</text>
</comment>
<dbReference type="Proteomes" id="UP000222788">
    <property type="component" value="Unassembled WGS sequence"/>
</dbReference>
<dbReference type="PROSITE" id="PS50018">
    <property type="entry name" value="RAS_GTPASE_ACTIV_2"/>
    <property type="match status" value="1"/>
</dbReference>
<protein>
    <submittedName>
        <fullName evidence="4">Neurofibromin</fullName>
    </submittedName>
</protein>
<dbReference type="Gene3D" id="3.40.525.10">
    <property type="entry name" value="CRAL-TRIO lipid binding domain"/>
    <property type="match status" value="1"/>
</dbReference>
<sequence>MDPRWDTSLVECLFERLMSKLPHKTRATQQDLAHDEVLNTTHATIVSLSVTSITLVLEYAVGLLNDLIPSPNNPIEGHVLQSQIYVSSLIADCCSANWDAVRAKNNSDSAHIIPDCLDEELVSHIFDAVRLLLDPFPDNFVLPSNTLLGANATNFPRALESRVDELYDGVMSEKSNVEALRADMSKLDENIKTLVEFVSASSWSSCFEYSRVIVYALRAVPTTGASSTSQQSTTKDDERAAAVFLRCMSFFWIDGAKLGTVMSEIASTYLHLKPPLKNCVAVVMPILITNWIDRFPDEFVHLHIHHAKLSGAIEMLFDMCHSETVKIRQLYVPMQASLLLLLPEVFEVVSSLTTVKSSAKSKRVVLLDNLKKAIRNKNQYACFCLVMLLRAGRHFVSDNDSAFSSFALDIQDEIRDAVFRNFSGSSESPFLDQDMITASLVALAHLDVDSVAESLIESCLIPSAPLSFKLAVVQACQYFASLPNHSQYRPLFNASAPFIYAQLRAISNGKTSAVLPDSSSSELSPNKAVAAMAQGIMGFLKASNGLMLYQSSINDPDETNLFRSLIFCLVSTDREVRKLAADLSCSLFDDSPEAKERRPGLEALTTCDWHEDYWRRSANILMSICSELDKHTSQARLQHLEHNLTARVLILQEFPVLSKLERDIPEMAAAASQIETTLLLLLCAVDINVCQLVTSCIGLFLQESILLLNTSGSGYQTSLMRNRLVFDELASKDFRFTGLVAFQKRTRGLFRRLHCPTPGIIYAWEIAFERWIQISRDVSASSLEPIADTTLTKWRNYSGMLASVGGICTAERSATLDEPTMGSNFRWIDRATDQQDEPSLLRYLRLSIKLLACSNIRVREATREVLSTEISPFLYQQLFTALSIELDVLFNGNLTPNDRAVEREIVFAEQAASLIRTLVERLETPADAGAAASVHLGAMTLNFAKFMEGVVDNSTTIRVKIKICQLCELVAHRKEFLNLRDDVQVRNQLLEYVFSWIARPKTPRPEAHLSSRHDESSRMQKDLDKACLKCLSELTYRLPLQPTSSDGQSDAGASELKSQLFQTYFNRFLSLLNHDNTETRRMDLSSRDDHLIPDLSITILSNLLSSNIDVGLKHSLNIGYHENLEIRTAFVKVLYNILIQGTEFSNLSDTAVSEKHTQLLDILTSDVSLAVALSVVCPANEVDEMAISLLVVYEQRGKGFQLIEALISQEIDDTDSEAEILRRNCVATKLLSIYAKWQGSAYLKATLQKVVERLMITSKELNLELDPSRVTSAEELQNNAIQLRIVAKVFVDDICASSANIPPCFRKICSIISSAVLPRFPDAKYTAVGAFIFLRFFCPAIVAPDVEGLILNPPSKEMRRGLLLIAKVVQNLANNVLFGAKEPFMFPLNDFLTENIYRVTTFLREISGSPMGDVEPSSAEWSEFGSCVSLHRFLYDHWDHFRQRLTYQERREQARSPAESQRTRSPFVQSLRKLITNLGPPVMAITWNKPMLSANTPRGYARFHSFMLRNSMRSPESFLNSRAVHEGGETKDGMPIVCIIMRYIDVETVDYDAIIYWYLKIVSRLWSRPFGLLIDATCYNGHVETPEDLFERLEKLSPVELSRSLSRVYIHNMNSTFRSCLRRLLRASSRNRGSVFNPTNVHYHLLGGRYDLQAHFHLSQLHLPKETISVVTDTRFVFQPVTKLSRMRGDIDVTITVGTYFIQVTTNEKQEVHSTSRISGIVNDIFRVGEVEDMPSSMGLDDDSGFGLRADNGKFVMQFKSSKTTDIIQAIRGTKAKNGKDNRSQKMFERLVRPQDVPGTLLNLALTNLSSPDHTLRLASYNLLGALCRAFKFASAGKLLCLKGISIPMVPASFVLRISTELATTEPQLTQDFLTEFFVGWDSFSEDQRPLSMAYMAPWLPGLRIHILTNETDGEKAREKVAIILRKLVDVAMSDHLLTFTLEKTVWPHISRDEVLVEILLEELTRAALKISIQDSALEALASIAASIGTVTIRGKIIARLRKVLNRSSMRPTRHLPDNSVWGEICILLRFCLSLSFDSGVQAQLYLPDIFHIVTMLANTGPPDVRSVVHRLLINSLHSISTSFSLNETQQTKLLSTLEYLDEPRSELFLPLTTTRDGGASFTTAQEQGVPSLNAVEGLANLLIEVCAISAPNLDAANTWRARWMSLVASTAFQVNPAIQPKAFTIMGCLAQGDVDDDLLYQVLVSLGSSITRYCEDGIADLLVSIVTALSKMMAKLPSTSRYGLQLFWLAISLLRFLPSSLFNYAAQLLEAFLNNVYLSENMTGQKLVPLLLQARSQLKDACFALDETHGIPFTPDNFHFAVCACLVRGLTDTMTRTTTMRVLSVFLDVMEPAMPSASGDNEGSGSNASMKITTQSPYAALMLSRCVGLEELNDRLWFPGINPQTMDDSILQWRLHDLDSIKDKDLLLNTCIELVDFQDLDAPIQNRSLRWLTSVALRRPSVIIHLYSHLTAVLDDILYHSQISSTLQSAYELLQCLITNPKFATASSQNIEPYGVLIDLGFSKIWQSCSYNSNNEPDPEFAVQLKDLINLIIL</sequence>
<feature type="domain" description="Ras-GAP" evidence="3">
    <location>
        <begin position="1181"/>
        <end position="1374"/>
    </location>
</feature>
<keyword evidence="1" id="KW-0343">GTPase activation</keyword>
<dbReference type="CDD" id="cd05392">
    <property type="entry name" value="RasGAP_Neurofibromin_like"/>
    <property type="match status" value="1"/>
</dbReference>
<dbReference type="InterPro" id="IPR039360">
    <property type="entry name" value="Ras_GTPase"/>
</dbReference>
<dbReference type="SUPFAM" id="SSF48350">
    <property type="entry name" value="GTPase activation domain, GAP"/>
    <property type="match status" value="1"/>
</dbReference>
<dbReference type="InterPro" id="IPR008936">
    <property type="entry name" value="Rho_GTPase_activation_prot"/>
</dbReference>
<organism evidence="4 5">
    <name type="scientific">Ceratocystis fimbriata CBS 114723</name>
    <dbReference type="NCBI Taxonomy" id="1035309"/>
    <lineage>
        <taxon>Eukaryota</taxon>
        <taxon>Fungi</taxon>
        <taxon>Dikarya</taxon>
        <taxon>Ascomycota</taxon>
        <taxon>Pezizomycotina</taxon>
        <taxon>Sordariomycetes</taxon>
        <taxon>Hypocreomycetidae</taxon>
        <taxon>Microascales</taxon>
        <taxon>Ceratocystidaceae</taxon>
        <taxon>Ceratocystis</taxon>
    </lineage>
</organism>
<evidence type="ECO:0000313" key="4">
    <source>
        <dbReference type="EMBL" id="PHH51502.1"/>
    </source>
</evidence>
<name>A0A2C5X0J0_9PEZI</name>
<dbReference type="InterPro" id="IPR054071">
    <property type="entry name" value="PH_NF1"/>
</dbReference>
<dbReference type="SUPFAM" id="SSF48371">
    <property type="entry name" value="ARM repeat"/>
    <property type="match status" value="1"/>
</dbReference>
<dbReference type="PANTHER" id="PTHR10194:SF142">
    <property type="entry name" value="NEUROFIBROMIN"/>
    <property type="match status" value="1"/>
</dbReference>
<evidence type="ECO:0000259" key="3">
    <source>
        <dbReference type="PROSITE" id="PS50018"/>
    </source>
</evidence>
<reference evidence="4 5" key="1">
    <citation type="journal article" date="2013" name="Fungal Biol.">
        <title>Analysis of microsatellite markers in the genome of the plant pathogen Ceratocystis fimbriata.</title>
        <authorList>
            <person name="Simpson M.C."/>
            <person name="Wilken P.M."/>
            <person name="Coetzee M.P."/>
            <person name="Wingfield M.J."/>
            <person name="Wingfield B.D."/>
        </authorList>
    </citation>
    <scope>NUCLEOTIDE SEQUENCE [LARGE SCALE GENOMIC DNA]</scope>
    <source>
        <strain evidence="4 5">CBS 114723</strain>
    </source>
</reference>
<evidence type="ECO:0000256" key="1">
    <source>
        <dbReference type="ARBA" id="ARBA00022468"/>
    </source>
</evidence>
<gene>
    <name evidence="4" type="primary">Nf1</name>
    <name evidence="4" type="ORF">CFIMG_000225RA</name>
</gene>
<keyword evidence="5" id="KW-1185">Reference proteome</keyword>
<dbReference type="EMBL" id="APWK03000092">
    <property type="protein sequence ID" value="PHH51502.1"/>
    <property type="molecule type" value="Genomic_DNA"/>
</dbReference>
<dbReference type="OrthoDB" id="28245at2759"/>
<reference evidence="4 5" key="2">
    <citation type="journal article" date="2013" name="IMA Fungus">
        <title>IMA Genome-F 1: Ceratocystis fimbriata: Draft nuclear genome sequence for the plant pathogen, Ceratocystis fimbriata.</title>
        <authorList>
            <person name="Wilken P.M."/>
            <person name="Steenkamp E.T."/>
            <person name="Wingfield M.J."/>
            <person name="de Beer Z.W."/>
            <person name="Wingfield B.D."/>
        </authorList>
    </citation>
    <scope>NUCLEOTIDE SEQUENCE [LARGE SCALE GENOMIC DNA]</scope>
    <source>
        <strain evidence="4 5">CBS 114723</strain>
    </source>
</reference>
<dbReference type="InterPro" id="IPR023152">
    <property type="entry name" value="RasGAP_CS"/>
</dbReference>
<dbReference type="SMART" id="SM00323">
    <property type="entry name" value="RasGAP"/>
    <property type="match status" value="1"/>
</dbReference>